<evidence type="ECO:0008006" key="4">
    <source>
        <dbReference type="Google" id="ProtNLM"/>
    </source>
</evidence>
<dbReference type="EMBL" id="CAAHFG010000002">
    <property type="protein sequence ID" value="VGO15653.1"/>
    <property type="molecule type" value="Genomic_DNA"/>
</dbReference>
<evidence type="ECO:0000313" key="3">
    <source>
        <dbReference type="Proteomes" id="UP000366872"/>
    </source>
</evidence>
<gene>
    <name evidence="2" type="ORF">PDESU_04238</name>
</gene>
<proteinExistence type="predicted"/>
<dbReference type="NCBIfam" id="TIGR02595">
    <property type="entry name" value="PEP_CTERM"/>
    <property type="match status" value="1"/>
</dbReference>
<feature type="chain" id="PRO_5025444173" description="PEP-CTERM protein-sorting domain-containing protein" evidence="1">
    <location>
        <begin position="21"/>
        <end position="552"/>
    </location>
</feature>
<keyword evidence="1" id="KW-0732">Signal</keyword>
<organism evidence="2 3">
    <name type="scientific">Pontiella desulfatans</name>
    <dbReference type="NCBI Taxonomy" id="2750659"/>
    <lineage>
        <taxon>Bacteria</taxon>
        <taxon>Pseudomonadati</taxon>
        <taxon>Kiritimatiellota</taxon>
        <taxon>Kiritimatiellia</taxon>
        <taxon>Kiritimatiellales</taxon>
        <taxon>Pontiellaceae</taxon>
        <taxon>Pontiella</taxon>
    </lineage>
</organism>
<feature type="signal peptide" evidence="1">
    <location>
        <begin position="1"/>
        <end position="20"/>
    </location>
</feature>
<accession>A0A6C2U6X4</accession>
<protein>
    <recommendedName>
        <fullName evidence="4">PEP-CTERM protein-sorting domain-containing protein</fullName>
    </recommendedName>
</protein>
<dbReference type="RefSeq" id="WP_168442465.1">
    <property type="nucleotide sequence ID" value="NZ_CAAHFG010000002.1"/>
</dbReference>
<evidence type="ECO:0000313" key="2">
    <source>
        <dbReference type="EMBL" id="VGO15653.1"/>
    </source>
</evidence>
<name>A0A6C2U6X4_PONDE</name>
<reference evidence="2 3" key="1">
    <citation type="submission" date="2019-04" db="EMBL/GenBank/DDBJ databases">
        <authorList>
            <person name="Van Vliet M D."/>
        </authorList>
    </citation>
    <scope>NUCLEOTIDE SEQUENCE [LARGE SCALE GENOMIC DNA]</scope>
    <source>
        <strain evidence="2 3">F1</strain>
    </source>
</reference>
<dbReference type="AlphaFoldDB" id="A0A6C2U6X4"/>
<dbReference type="InterPro" id="IPR013424">
    <property type="entry name" value="Ice-binding_C"/>
</dbReference>
<sequence>MRKQIVLVASLLAGGLLAQAQTQTWDPDGNSISDGGAGTWDLATGNWMTGATWVNGSDAFFGTGSYNVTLGTGVVVHDLSIAEGAGTVNIQSAVDDTALTVAGSSTWNLGGNTLHMVNTTPDTRLSMTSGETLTVTGGGTFNTGERPNDGTTGLWDVNGATLDFQADVLIGNQRSIGEFALVKLGANSTFINQRNAHQTFNNNWEFGGGTITFQNNWANNGNITVNGTVSGYADEFVIDMATPTSGNRLVYLNNSAAYTAGTNRIAEAVVQLNADHGLSSSVLVLGGVSGKNSYLNMNGHDQSTRGISNDIGNTREIRNNAAVTTSTLTVDVEAGNSFTYSANFNGAGVINLVKTGDGTQVIQRASGHTSALDTLSVEGGELVWNVGGSGNSGTVNVGINGTLSGSGILNGATTVAGNLMPGNSPGTLTLNDALTLESTATLTLEITGTDAGLYDVLLNDGGDTLTAGGTLVLDTTGYTAALNDTFTVFENWGGFSGGFDGISGTDLGGGMSFDTSNLLVDGTLTVVPEPGTLGMLVAMGGGLIWIRRVFMV</sequence>
<dbReference type="Proteomes" id="UP000366872">
    <property type="component" value="Unassembled WGS sequence"/>
</dbReference>
<evidence type="ECO:0000256" key="1">
    <source>
        <dbReference type="SAM" id="SignalP"/>
    </source>
</evidence>
<keyword evidence="3" id="KW-1185">Reference proteome</keyword>